<evidence type="ECO:0000313" key="3">
    <source>
        <dbReference type="Proteomes" id="UP001634394"/>
    </source>
</evidence>
<dbReference type="Proteomes" id="UP001634394">
    <property type="component" value="Unassembled WGS sequence"/>
</dbReference>
<keyword evidence="1" id="KW-0812">Transmembrane</keyword>
<evidence type="ECO:0000256" key="1">
    <source>
        <dbReference type="SAM" id="Phobius"/>
    </source>
</evidence>
<organism evidence="2 3">
    <name type="scientific">Sinanodonta woodiana</name>
    <name type="common">Chinese pond mussel</name>
    <name type="synonym">Anodonta woodiana</name>
    <dbReference type="NCBI Taxonomy" id="1069815"/>
    <lineage>
        <taxon>Eukaryota</taxon>
        <taxon>Metazoa</taxon>
        <taxon>Spiralia</taxon>
        <taxon>Lophotrochozoa</taxon>
        <taxon>Mollusca</taxon>
        <taxon>Bivalvia</taxon>
        <taxon>Autobranchia</taxon>
        <taxon>Heteroconchia</taxon>
        <taxon>Palaeoheterodonta</taxon>
        <taxon>Unionida</taxon>
        <taxon>Unionoidea</taxon>
        <taxon>Unionidae</taxon>
        <taxon>Unioninae</taxon>
        <taxon>Sinanodonta</taxon>
    </lineage>
</organism>
<protein>
    <submittedName>
        <fullName evidence="2">Uncharacterized protein</fullName>
    </submittedName>
</protein>
<feature type="transmembrane region" description="Helical" evidence="1">
    <location>
        <begin position="15"/>
        <end position="40"/>
    </location>
</feature>
<gene>
    <name evidence="2" type="ORF">ACJMK2_019446</name>
</gene>
<keyword evidence="1" id="KW-1133">Transmembrane helix</keyword>
<dbReference type="EMBL" id="JBJQND010000016">
    <property type="protein sequence ID" value="KAL3848597.1"/>
    <property type="molecule type" value="Genomic_DNA"/>
</dbReference>
<accession>A0ABD3UGG9</accession>
<reference evidence="2 3" key="1">
    <citation type="submission" date="2024-11" db="EMBL/GenBank/DDBJ databases">
        <title>Chromosome-level genome assembly of the freshwater bivalve Anodonta woodiana.</title>
        <authorList>
            <person name="Chen X."/>
        </authorList>
    </citation>
    <scope>NUCLEOTIDE SEQUENCE [LARGE SCALE GENOMIC DNA]</scope>
    <source>
        <strain evidence="2">MN2024</strain>
        <tissue evidence="2">Gills</tissue>
    </source>
</reference>
<comment type="caution">
    <text evidence="2">The sequence shown here is derived from an EMBL/GenBank/DDBJ whole genome shotgun (WGS) entry which is preliminary data.</text>
</comment>
<evidence type="ECO:0000313" key="2">
    <source>
        <dbReference type="EMBL" id="KAL3848597.1"/>
    </source>
</evidence>
<feature type="transmembrane region" description="Helical" evidence="1">
    <location>
        <begin position="137"/>
        <end position="157"/>
    </location>
</feature>
<feature type="transmembrane region" description="Helical" evidence="1">
    <location>
        <begin position="211"/>
        <end position="231"/>
    </location>
</feature>
<proteinExistence type="predicted"/>
<keyword evidence="1" id="KW-0472">Membrane</keyword>
<sequence length="279" mass="31569">MVPSDMRAWNYDRHVFKLILVLASIFMIAYIIGISIPYWFVLQENVANFSRCISNHDYSDYNSFRHDNNNKEMDDNEVMLTVMSSLWYLLINVRSNDGEVSTFATFIGIHSSPYTKQEGMILINDQIIATSEQPNSLAGLMMLTLLAFGLFCGWRASMKPSERIFYGISIICIVLGTTIWITIAMPNGKNNVILVAAGHCSYCGQVMTAPFLQLLMGSLGILALVFGLLLIHLSTLTSVLFPDWIEHYHNKVGMPRKRGESTNIRIIDTNIPEYLYTNT</sequence>
<dbReference type="AlphaFoldDB" id="A0ABD3UGG9"/>
<dbReference type="Gene3D" id="1.20.140.150">
    <property type="match status" value="1"/>
</dbReference>
<keyword evidence="3" id="KW-1185">Reference proteome</keyword>
<name>A0ABD3UGG9_SINWO</name>
<feature type="transmembrane region" description="Helical" evidence="1">
    <location>
        <begin position="164"/>
        <end position="185"/>
    </location>
</feature>